<organism evidence="1 2">
    <name type="scientific">Diversispora epigaea</name>
    <dbReference type="NCBI Taxonomy" id="1348612"/>
    <lineage>
        <taxon>Eukaryota</taxon>
        <taxon>Fungi</taxon>
        <taxon>Fungi incertae sedis</taxon>
        <taxon>Mucoromycota</taxon>
        <taxon>Glomeromycotina</taxon>
        <taxon>Glomeromycetes</taxon>
        <taxon>Diversisporales</taxon>
        <taxon>Diversisporaceae</taxon>
        <taxon>Diversispora</taxon>
    </lineage>
</organism>
<dbReference type="InterPro" id="IPR036864">
    <property type="entry name" value="Zn2-C6_fun-type_DNA-bd_sf"/>
</dbReference>
<name>A0A397H4V3_9GLOM</name>
<evidence type="ECO:0000313" key="1">
    <source>
        <dbReference type="EMBL" id="RHZ57729.1"/>
    </source>
</evidence>
<reference evidence="1 2" key="1">
    <citation type="submission" date="2018-08" db="EMBL/GenBank/DDBJ databases">
        <title>Genome and evolution of the arbuscular mycorrhizal fungus Diversispora epigaea (formerly Glomus versiforme) and its bacterial endosymbionts.</title>
        <authorList>
            <person name="Sun X."/>
            <person name="Fei Z."/>
            <person name="Harrison M."/>
        </authorList>
    </citation>
    <scope>NUCLEOTIDE SEQUENCE [LARGE SCALE GENOMIC DNA]</scope>
    <source>
        <strain evidence="1 2">IT104</strain>
    </source>
</reference>
<dbReference type="GO" id="GO:0008270">
    <property type="term" value="F:zinc ion binding"/>
    <property type="evidence" value="ECO:0007669"/>
    <property type="project" value="InterPro"/>
</dbReference>
<evidence type="ECO:0000313" key="2">
    <source>
        <dbReference type="Proteomes" id="UP000266861"/>
    </source>
</evidence>
<protein>
    <recommendedName>
        <fullName evidence="3">Zn(2)-C6 fungal-type domain-containing protein</fullName>
    </recommendedName>
</protein>
<comment type="caution">
    <text evidence="1">The sequence shown here is derived from an EMBL/GenBank/DDBJ whole genome shotgun (WGS) entry which is preliminary data.</text>
</comment>
<gene>
    <name evidence="1" type="ORF">Glove_384g58</name>
</gene>
<proteinExistence type="predicted"/>
<keyword evidence="2" id="KW-1185">Reference proteome</keyword>
<dbReference type="AlphaFoldDB" id="A0A397H4V3"/>
<accession>A0A397H4V3</accession>
<sequence length="123" mass="14411">MLPLLVGTAKKQKKKCSNYNHNSSCERCVERELECEFIQPVLKRGPRKIHVNELNEDDNKIDPFYNNISRDDNISDLHPNGFKDREIFLNMLNELEDDNKIGKYKIELNAVKGVKGYIPWQTF</sequence>
<dbReference type="Gene3D" id="4.10.240.10">
    <property type="entry name" value="Zn(2)-C6 fungal-type DNA-binding domain"/>
    <property type="match status" value="1"/>
</dbReference>
<dbReference type="EMBL" id="PQFF01000344">
    <property type="protein sequence ID" value="RHZ57729.1"/>
    <property type="molecule type" value="Genomic_DNA"/>
</dbReference>
<dbReference type="Proteomes" id="UP000266861">
    <property type="component" value="Unassembled WGS sequence"/>
</dbReference>
<dbReference type="GO" id="GO:0000981">
    <property type="term" value="F:DNA-binding transcription factor activity, RNA polymerase II-specific"/>
    <property type="evidence" value="ECO:0007669"/>
    <property type="project" value="InterPro"/>
</dbReference>
<dbReference type="SUPFAM" id="SSF57701">
    <property type="entry name" value="Zn2/Cys6 DNA-binding domain"/>
    <property type="match status" value="1"/>
</dbReference>
<evidence type="ECO:0008006" key="3">
    <source>
        <dbReference type="Google" id="ProtNLM"/>
    </source>
</evidence>